<reference evidence="5" key="1">
    <citation type="submission" date="2020-07" db="EMBL/GenBank/DDBJ databases">
        <authorList>
            <person name="Lin J."/>
        </authorList>
    </citation>
    <scope>NUCLEOTIDE SEQUENCE</scope>
</reference>
<evidence type="ECO:0000256" key="2">
    <source>
        <dbReference type="ARBA" id="ARBA00023242"/>
    </source>
</evidence>
<evidence type="ECO:0000256" key="1">
    <source>
        <dbReference type="ARBA" id="ARBA00004123"/>
    </source>
</evidence>
<dbReference type="InterPro" id="IPR008395">
    <property type="entry name" value="Agenet-like_dom"/>
</dbReference>
<comment type="subcellular location">
    <subcellularLocation>
        <location evidence="1">Nucleus</location>
    </subcellularLocation>
</comment>
<name>A0A6V7PEJ4_ANACO</name>
<dbReference type="PROSITE" id="PS51138">
    <property type="entry name" value="ENT"/>
    <property type="match status" value="1"/>
</dbReference>
<dbReference type="Gene3D" id="1.10.1240.40">
    <property type="entry name" value="ENT domain"/>
    <property type="match status" value="1"/>
</dbReference>
<protein>
    <recommendedName>
        <fullName evidence="4">ENT domain-containing protein</fullName>
    </recommendedName>
</protein>
<accession>A0A6V7PEJ4</accession>
<dbReference type="PANTHER" id="PTHR33432:SF33">
    <property type="entry name" value="OS03G0796400 PROTEIN"/>
    <property type="match status" value="1"/>
</dbReference>
<dbReference type="SUPFAM" id="SSF158639">
    <property type="entry name" value="ENT-like"/>
    <property type="match status" value="1"/>
</dbReference>
<dbReference type="GO" id="GO:0050832">
    <property type="term" value="P:defense response to fungus"/>
    <property type="evidence" value="ECO:0007669"/>
    <property type="project" value="InterPro"/>
</dbReference>
<evidence type="ECO:0000259" key="4">
    <source>
        <dbReference type="PROSITE" id="PS51138"/>
    </source>
</evidence>
<sequence length="313" mass="34551">MTRMYRLVRPVRKAYVQQVEVFTKWVDRSGSWLKARIVSGDAKSCVVEYYGLRPGTMERVPRNSVRWPALPPTASAVPATTRWPRGANVEARKNNKDGDWMPATVSGAAIEVRASDIRPRKVAWLAKRKRSKRCAVKPCGDEKKSSAETEGAAPAETLPPQTTVLNTAACEEPKDIPESVSMVDHPTDQVVNDPFDACSNDGEKRQLSANVEDPSGQSAHPSEHQDVKAGPTSSNSGSCSSKRKRPSSSDDGEIVAAEMHSLEQKAYHYALKALYKSGRLLSWEQETSLSDMRALLHISDDEHLLELKKLRSA</sequence>
<dbReference type="PANTHER" id="PTHR33432">
    <property type="entry name" value="PROTEIN EMSY-LIKE 4"/>
    <property type="match status" value="1"/>
</dbReference>
<dbReference type="Pfam" id="PF03735">
    <property type="entry name" value="ENT"/>
    <property type="match status" value="1"/>
</dbReference>
<feature type="region of interest" description="Disordered" evidence="3">
    <location>
        <begin position="178"/>
        <end position="256"/>
    </location>
</feature>
<dbReference type="InterPro" id="IPR033485">
    <property type="entry name" value="EMSY-LIKE_plant"/>
</dbReference>
<feature type="domain" description="ENT" evidence="4">
    <location>
        <begin position="255"/>
        <end position="313"/>
    </location>
</feature>
<dbReference type="GO" id="GO:0005634">
    <property type="term" value="C:nucleus"/>
    <property type="evidence" value="ECO:0007669"/>
    <property type="project" value="UniProtKB-SubCell"/>
</dbReference>
<dbReference type="SMART" id="SM01191">
    <property type="entry name" value="ENT"/>
    <property type="match status" value="1"/>
</dbReference>
<feature type="region of interest" description="Disordered" evidence="3">
    <location>
        <begin position="135"/>
        <end position="163"/>
    </location>
</feature>
<dbReference type="InterPro" id="IPR005491">
    <property type="entry name" value="ENT_dom"/>
</dbReference>
<gene>
    <name evidence="5" type="ORF">CB5_LOCUS12404</name>
</gene>
<dbReference type="AlphaFoldDB" id="A0A6V7PEJ4"/>
<keyword evidence="2" id="KW-0539">Nucleus</keyword>
<dbReference type="EMBL" id="LR862147">
    <property type="protein sequence ID" value="CAD1829193.1"/>
    <property type="molecule type" value="Genomic_DNA"/>
</dbReference>
<organism evidence="5">
    <name type="scientific">Ananas comosus var. bracteatus</name>
    <name type="common">red pineapple</name>
    <dbReference type="NCBI Taxonomy" id="296719"/>
    <lineage>
        <taxon>Eukaryota</taxon>
        <taxon>Viridiplantae</taxon>
        <taxon>Streptophyta</taxon>
        <taxon>Embryophyta</taxon>
        <taxon>Tracheophyta</taxon>
        <taxon>Spermatophyta</taxon>
        <taxon>Magnoliopsida</taxon>
        <taxon>Liliopsida</taxon>
        <taxon>Poales</taxon>
        <taxon>Bromeliaceae</taxon>
        <taxon>Bromelioideae</taxon>
        <taxon>Ananas</taxon>
    </lineage>
</organism>
<dbReference type="Pfam" id="PF05641">
    <property type="entry name" value="Agenet"/>
    <property type="match status" value="1"/>
</dbReference>
<dbReference type="InterPro" id="IPR036142">
    <property type="entry name" value="ENT_dom-like_sf"/>
</dbReference>
<evidence type="ECO:0000313" key="5">
    <source>
        <dbReference type="EMBL" id="CAD1829193.1"/>
    </source>
</evidence>
<evidence type="ECO:0000256" key="3">
    <source>
        <dbReference type="SAM" id="MobiDB-lite"/>
    </source>
</evidence>
<proteinExistence type="predicted"/>